<dbReference type="GO" id="GO:0005085">
    <property type="term" value="F:guanyl-nucleotide exchange factor activity"/>
    <property type="evidence" value="ECO:0007669"/>
    <property type="project" value="TreeGrafter"/>
</dbReference>
<dbReference type="InterPro" id="IPR009091">
    <property type="entry name" value="RCC1/BLIP-II"/>
</dbReference>
<accession>A0AAN7TS89</accession>
<organism evidence="4 5">
    <name type="scientific">Meristemomyces frigidus</name>
    <dbReference type="NCBI Taxonomy" id="1508187"/>
    <lineage>
        <taxon>Eukaryota</taxon>
        <taxon>Fungi</taxon>
        <taxon>Dikarya</taxon>
        <taxon>Ascomycota</taxon>
        <taxon>Pezizomycotina</taxon>
        <taxon>Dothideomycetes</taxon>
        <taxon>Dothideomycetidae</taxon>
        <taxon>Mycosphaerellales</taxon>
        <taxon>Teratosphaeriaceae</taxon>
        <taxon>Meristemomyces</taxon>
    </lineage>
</organism>
<reference evidence="4" key="1">
    <citation type="submission" date="2023-08" db="EMBL/GenBank/DDBJ databases">
        <title>Black Yeasts Isolated from many extreme environments.</title>
        <authorList>
            <person name="Coleine C."/>
            <person name="Stajich J.E."/>
            <person name="Selbmann L."/>
        </authorList>
    </citation>
    <scope>NUCLEOTIDE SEQUENCE</scope>
    <source>
        <strain evidence="4">CCFEE 5401</strain>
    </source>
</reference>
<evidence type="ECO:0000256" key="2">
    <source>
        <dbReference type="SAM" id="MobiDB-lite"/>
    </source>
</evidence>
<comment type="caution">
    <text evidence="4">The sequence shown here is derived from an EMBL/GenBank/DDBJ whole genome shotgun (WGS) entry which is preliminary data.</text>
</comment>
<dbReference type="Proteomes" id="UP001310890">
    <property type="component" value="Unassembled WGS sequence"/>
</dbReference>
<dbReference type="InterPro" id="IPR051553">
    <property type="entry name" value="Ran_GTPase-activating"/>
</dbReference>
<sequence length="749" mass="83707">MSILDLPVDILVLIFPHLDASSFLNLTSTCKALHDPNFVNDSTYWSNNVRDTFRVPNQPQAQHDGKRWQKLYKRLRTQSRLYTWGNNEKACLGHSLNHNGPRSAGMRAAGRHRNHISWPGEMQGTDSLGVISDVQCGGWSTSLLTARGAVYAVGVLDGEQYNQRRPPYMQQAILQPTALRYPPGYAQAAERHDPSTAIKQFSAGRSHVLGLSDSGRIWSWQNVEHAALQVRFIHHDTKEDGSLSGRGSVHKVIAGWDKSAALIEGIGIVLWDPLKRGHDETEIEDAALVLESAVVPNTDYWQRRSNQSSRSSEVGSSLSESVGEVRSVVLLEHIVLFNTHLGKVYVSEIFWTDSEQRLGNPFELAVSNNDNEPEPAEVFVNDVQGSFRSFAVFLQDGTVLTSDQDRIMVLLQGRRTETPLFSRIPALQHKNVISVAFGDYHFHALHAPGYITSYGREPQACGALGLGGHGDPEGRLRGIRYQGMGGDGRLVPHAYSEGRRIWFEEEKRDWIKFLTAGGVNPAEAAERMRMALGSPDIHCQGEVSEWVEQQGRDWEDKFGLRSAEDDGLNAFFALSVTAAGWHSGALVLVNEELARKVQAVCEVRDPTLPERPEEEESSQRDSVAEDTTRTPPTYLATATSALSDWSRWFLGLPPYNTATSSTQPPSPSNMTPQQFRAHIRQRNDERNARTEQIHVPRNYGDSPREGYKYVWANDHFPRLVLSSGIEMPGEVGFDEWRWTRPGFDLEAGV</sequence>
<dbReference type="InterPro" id="IPR001810">
    <property type="entry name" value="F-box_dom"/>
</dbReference>
<dbReference type="PROSITE" id="PS50181">
    <property type="entry name" value="FBOX"/>
    <property type="match status" value="1"/>
</dbReference>
<dbReference type="InterPro" id="IPR000408">
    <property type="entry name" value="Reg_chr_condens"/>
</dbReference>
<feature type="region of interest" description="Disordered" evidence="2">
    <location>
        <begin position="605"/>
        <end position="633"/>
    </location>
</feature>
<gene>
    <name evidence="4" type="ORF">LTR62_000225</name>
</gene>
<dbReference type="InterPro" id="IPR036047">
    <property type="entry name" value="F-box-like_dom_sf"/>
</dbReference>
<dbReference type="PANTHER" id="PTHR45982:SF3">
    <property type="entry name" value="F-BOX PROTEIN POF9"/>
    <property type="match status" value="1"/>
</dbReference>
<protein>
    <recommendedName>
        <fullName evidence="3">F-box domain-containing protein</fullName>
    </recommendedName>
</protein>
<name>A0AAN7TS89_9PEZI</name>
<dbReference type="Gene3D" id="1.20.1280.50">
    <property type="match status" value="1"/>
</dbReference>
<dbReference type="EMBL" id="JAVRRL010000001">
    <property type="protein sequence ID" value="KAK5119014.1"/>
    <property type="molecule type" value="Genomic_DNA"/>
</dbReference>
<feature type="compositionally biased region" description="Basic and acidic residues" evidence="2">
    <location>
        <begin position="605"/>
        <end position="628"/>
    </location>
</feature>
<evidence type="ECO:0000256" key="1">
    <source>
        <dbReference type="PROSITE-ProRule" id="PRU00235"/>
    </source>
</evidence>
<proteinExistence type="predicted"/>
<dbReference type="SUPFAM" id="SSF50985">
    <property type="entry name" value="RCC1/BLIP-II"/>
    <property type="match status" value="1"/>
</dbReference>
<dbReference type="CDD" id="cd09917">
    <property type="entry name" value="F-box_SF"/>
    <property type="match status" value="1"/>
</dbReference>
<evidence type="ECO:0000259" key="3">
    <source>
        <dbReference type="PROSITE" id="PS50181"/>
    </source>
</evidence>
<evidence type="ECO:0000313" key="5">
    <source>
        <dbReference type="Proteomes" id="UP001310890"/>
    </source>
</evidence>
<dbReference type="Pfam" id="PF12937">
    <property type="entry name" value="F-box-like"/>
    <property type="match status" value="1"/>
</dbReference>
<dbReference type="SUPFAM" id="SSF81383">
    <property type="entry name" value="F-box domain"/>
    <property type="match status" value="1"/>
</dbReference>
<evidence type="ECO:0000313" key="4">
    <source>
        <dbReference type="EMBL" id="KAK5119014.1"/>
    </source>
</evidence>
<dbReference type="Gene3D" id="2.130.10.30">
    <property type="entry name" value="Regulator of chromosome condensation 1/beta-lactamase-inhibitor protein II"/>
    <property type="match status" value="2"/>
</dbReference>
<dbReference type="GO" id="GO:0005737">
    <property type="term" value="C:cytoplasm"/>
    <property type="evidence" value="ECO:0007669"/>
    <property type="project" value="TreeGrafter"/>
</dbReference>
<dbReference type="PANTHER" id="PTHR45982">
    <property type="entry name" value="REGULATOR OF CHROMOSOME CONDENSATION"/>
    <property type="match status" value="1"/>
</dbReference>
<feature type="domain" description="F-box" evidence="3">
    <location>
        <begin position="1"/>
        <end position="48"/>
    </location>
</feature>
<dbReference type="AlphaFoldDB" id="A0AAN7TS89"/>
<dbReference type="PROSITE" id="PS50012">
    <property type="entry name" value="RCC1_3"/>
    <property type="match status" value="1"/>
</dbReference>
<feature type="repeat" description="RCC1" evidence="1">
    <location>
        <begin position="79"/>
        <end position="147"/>
    </location>
</feature>